<name>A0A4R2QGT8_9PSEU</name>
<evidence type="ECO:0000256" key="1">
    <source>
        <dbReference type="SAM" id="MobiDB-lite"/>
    </source>
</evidence>
<dbReference type="OrthoDB" id="5187941at2"/>
<keyword evidence="2" id="KW-1133">Transmembrane helix</keyword>
<feature type="compositionally biased region" description="Polar residues" evidence="1">
    <location>
        <begin position="73"/>
        <end position="89"/>
    </location>
</feature>
<evidence type="ECO:0000313" key="4">
    <source>
        <dbReference type="Proteomes" id="UP000294911"/>
    </source>
</evidence>
<evidence type="ECO:0000256" key="2">
    <source>
        <dbReference type="SAM" id="Phobius"/>
    </source>
</evidence>
<feature type="transmembrane region" description="Helical" evidence="2">
    <location>
        <begin position="33"/>
        <end position="52"/>
    </location>
</feature>
<evidence type="ECO:0000313" key="3">
    <source>
        <dbReference type="EMBL" id="TCP47919.1"/>
    </source>
</evidence>
<organism evidence="3 4">
    <name type="scientific">Tamaricihabitans halophyticus</name>
    <dbReference type="NCBI Taxonomy" id="1262583"/>
    <lineage>
        <taxon>Bacteria</taxon>
        <taxon>Bacillati</taxon>
        <taxon>Actinomycetota</taxon>
        <taxon>Actinomycetes</taxon>
        <taxon>Pseudonocardiales</taxon>
        <taxon>Pseudonocardiaceae</taxon>
        <taxon>Tamaricihabitans</taxon>
    </lineage>
</organism>
<accession>A0A4R2QGT8</accession>
<keyword evidence="2" id="KW-0812">Transmembrane</keyword>
<gene>
    <name evidence="3" type="ORF">EV191_111124</name>
</gene>
<sequence>MIVSVSVLSVLVCCALAAWQLERFLSAGGSYQNLGYVLLWPLFGLFPAFMFWRLRRLRQAEETSDDEGHSEKSATSVSAPRQSFASRLNRTPPPLTQTAARQTPIAPDPADSEDVVLAEYNRYLAELGRRANEGSA</sequence>
<protein>
    <recommendedName>
        <fullName evidence="5">DNA-binding transcriptional regulator of glucitol operon</fullName>
    </recommendedName>
</protein>
<keyword evidence="2" id="KW-0472">Membrane</keyword>
<comment type="caution">
    <text evidence="3">The sequence shown here is derived from an EMBL/GenBank/DDBJ whole genome shotgun (WGS) entry which is preliminary data.</text>
</comment>
<keyword evidence="4" id="KW-1185">Reference proteome</keyword>
<evidence type="ECO:0008006" key="5">
    <source>
        <dbReference type="Google" id="ProtNLM"/>
    </source>
</evidence>
<dbReference type="AlphaFoldDB" id="A0A4R2QGT8"/>
<proteinExistence type="predicted"/>
<feature type="compositionally biased region" description="Basic and acidic residues" evidence="1">
    <location>
        <begin position="61"/>
        <end position="72"/>
    </location>
</feature>
<reference evidence="3 4" key="1">
    <citation type="submission" date="2019-03" db="EMBL/GenBank/DDBJ databases">
        <title>Genomic Encyclopedia of Type Strains, Phase IV (KMG-IV): sequencing the most valuable type-strain genomes for metagenomic binning, comparative biology and taxonomic classification.</title>
        <authorList>
            <person name="Goeker M."/>
        </authorList>
    </citation>
    <scope>NUCLEOTIDE SEQUENCE [LARGE SCALE GENOMIC DNA]</scope>
    <source>
        <strain evidence="3 4">DSM 45765</strain>
    </source>
</reference>
<dbReference type="Proteomes" id="UP000294911">
    <property type="component" value="Unassembled WGS sequence"/>
</dbReference>
<dbReference type="EMBL" id="SLXQ01000011">
    <property type="protein sequence ID" value="TCP47919.1"/>
    <property type="molecule type" value="Genomic_DNA"/>
</dbReference>
<feature type="region of interest" description="Disordered" evidence="1">
    <location>
        <begin position="61"/>
        <end position="113"/>
    </location>
</feature>